<dbReference type="InterPro" id="IPR001173">
    <property type="entry name" value="Glyco_trans_2-like"/>
</dbReference>
<dbReference type="SUPFAM" id="SSF53448">
    <property type="entry name" value="Nucleotide-diphospho-sugar transferases"/>
    <property type="match status" value="1"/>
</dbReference>
<organism evidence="3 4">
    <name type="scientific">Virgibacillus alimentarius</name>
    <dbReference type="NCBI Taxonomy" id="698769"/>
    <lineage>
        <taxon>Bacteria</taxon>
        <taxon>Bacillati</taxon>
        <taxon>Bacillota</taxon>
        <taxon>Bacilli</taxon>
        <taxon>Bacillales</taxon>
        <taxon>Bacillaceae</taxon>
        <taxon>Virgibacillus</taxon>
    </lineage>
</organism>
<feature type="domain" description="Glycosyltransferase 2-like" evidence="2">
    <location>
        <begin position="12"/>
        <end position="122"/>
    </location>
</feature>
<comment type="similarity">
    <text evidence="1">Belongs to the glycosyltransferase 2 family.</text>
</comment>
<dbReference type="RefSeq" id="WP_226370965.1">
    <property type="nucleotide sequence ID" value="NZ_JAGIKX010000008.1"/>
</dbReference>
<name>A0ABS4S7N2_9BACI</name>
<dbReference type="PANTHER" id="PTHR22916:SF3">
    <property type="entry name" value="UDP-GLCNAC:BETAGAL BETA-1,3-N-ACETYLGLUCOSAMINYLTRANSFERASE-LIKE PROTEIN 1"/>
    <property type="match status" value="1"/>
</dbReference>
<dbReference type="EC" id="2.4.-.-" evidence="3"/>
<sequence>MQSNKTAGPLISVITPAYNSQQFIHETIESVQNQTYTNWEMIIVDDCSTDRTTEIVASYQKEDARITLIKLKENAGSGVARNTAIEAAKGRFIAFLDSDDVWLETKLEKQLDFMLEKDIAFSFTEYVRMLEDGTEVNSVIKAPETIDYVGLMKHCVIGCLTVMLDTKKTGKVKMIHIRSRQDYVLWLTLTKNGFIAYGLPEVLSKYRLVQNSISSNKLKMVKQNWRVYRTVEEQSAIKSAWYILNYAFHYIKRRFNRRK</sequence>
<keyword evidence="3" id="KW-0328">Glycosyltransferase</keyword>
<keyword evidence="4" id="KW-1185">Reference proteome</keyword>
<keyword evidence="3" id="KW-0808">Transferase</keyword>
<dbReference type="Gene3D" id="3.90.550.10">
    <property type="entry name" value="Spore Coat Polysaccharide Biosynthesis Protein SpsA, Chain A"/>
    <property type="match status" value="1"/>
</dbReference>
<dbReference type="CDD" id="cd00761">
    <property type="entry name" value="Glyco_tranf_GTA_type"/>
    <property type="match status" value="1"/>
</dbReference>
<evidence type="ECO:0000256" key="1">
    <source>
        <dbReference type="ARBA" id="ARBA00006739"/>
    </source>
</evidence>
<dbReference type="Pfam" id="PF00535">
    <property type="entry name" value="Glycos_transf_2"/>
    <property type="match status" value="1"/>
</dbReference>
<comment type="caution">
    <text evidence="3">The sequence shown here is derived from an EMBL/GenBank/DDBJ whole genome shotgun (WGS) entry which is preliminary data.</text>
</comment>
<reference evidence="3 4" key="1">
    <citation type="submission" date="2021-03" db="EMBL/GenBank/DDBJ databases">
        <title>Genomic Encyclopedia of Type Strains, Phase IV (KMG-IV): sequencing the most valuable type-strain genomes for metagenomic binning, comparative biology and taxonomic classification.</title>
        <authorList>
            <person name="Goeker M."/>
        </authorList>
    </citation>
    <scope>NUCLEOTIDE SEQUENCE [LARGE SCALE GENOMIC DNA]</scope>
    <source>
        <strain evidence="3 4">DSM 25790</strain>
    </source>
</reference>
<evidence type="ECO:0000259" key="2">
    <source>
        <dbReference type="Pfam" id="PF00535"/>
    </source>
</evidence>
<dbReference type="InterPro" id="IPR029044">
    <property type="entry name" value="Nucleotide-diphossugar_trans"/>
</dbReference>
<proteinExistence type="inferred from homology"/>
<gene>
    <name evidence="3" type="ORF">J2Z81_001372</name>
</gene>
<dbReference type="PANTHER" id="PTHR22916">
    <property type="entry name" value="GLYCOSYLTRANSFERASE"/>
    <property type="match status" value="1"/>
</dbReference>
<protein>
    <submittedName>
        <fullName evidence="3">Teichuronic acid biosynthesis glycosyltransferase TuaG</fullName>
        <ecNumber evidence="3">2.4.-.-</ecNumber>
    </submittedName>
</protein>
<dbReference type="Proteomes" id="UP001519294">
    <property type="component" value="Unassembled WGS sequence"/>
</dbReference>
<evidence type="ECO:0000313" key="4">
    <source>
        <dbReference type="Proteomes" id="UP001519294"/>
    </source>
</evidence>
<evidence type="ECO:0000313" key="3">
    <source>
        <dbReference type="EMBL" id="MBP2257424.1"/>
    </source>
</evidence>
<dbReference type="GO" id="GO:0016757">
    <property type="term" value="F:glycosyltransferase activity"/>
    <property type="evidence" value="ECO:0007669"/>
    <property type="project" value="UniProtKB-KW"/>
</dbReference>
<accession>A0ABS4S7N2</accession>
<dbReference type="EMBL" id="JAGIKX010000008">
    <property type="protein sequence ID" value="MBP2257424.1"/>
    <property type="molecule type" value="Genomic_DNA"/>
</dbReference>